<dbReference type="InterPro" id="IPR006311">
    <property type="entry name" value="TAT_signal"/>
</dbReference>
<accession>A0A4R1IG60</accession>
<evidence type="ECO:0008006" key="4">
    <source>
        <dbReference type="Google" id="ProtNLM"/>
    </source>
</evidence>
<protein>
    <recommendedName>
        <fullName evidence="4">Twin-arginine translocation signal domain-containing protein</fullName>
    </recommendedName>
</protein>
<keyword evidence="1" id="KW-0732">Signal</keyword>
<reference evidence="2 3" key="1">
    <citation type="submission" date="2019-03" db="EMBL/GenBank/DDBJ databases">
        <title>Genomic Encyclopedia of Type Strains, Phase IV (KMG-IV): sequencing the most valuable type-strain genomes for metagenomic binning, comparative biology and taxonomic classification.</title>
        <authorList>
            <person name="Goeker M."/>
        </authorList>
    </citation>
    <scope>NUCLEOTIDE SEQUENCE [LARGE SCALE GENOMIC DNA]</scope>
    <source>
        <strain evidence="2 3">DSM 101</strain>
    </source>
</reference>
<comment type="caution">
    <text evidence="2">The sequence shown here is derived from an EMBL/GenBank/DDBJ whole genome shotgun (WGS) entry which is preliminary data.</text>
</comment>
<dbReference type="AlphaFoldDB" id="A0A4R1IG60"/>
<evidence type="ECO:0000313" key="3">
    <source>
        <dbReference type="Proteomes" id="UP000295030"/>
    </source>
</evidence>
<evidence type="ECO:0000313" key="2">
    <source>
        <dbReference type="EMBL" id="TCK30142.1"/>
    </source>
</evidence>
<dbReference type="EMBL" id="SMFY01000001">
    <property type="protein sequence ID" value="TCK30142.1"/>
    <property type="molecule type" value="Genomic_DNA"/>
</dbReference>
<feature type="signal peptide" evidence="1">
    <location>
        <begin position="1"/>
        <end position="18"/>
    </location>
</feature>
<evidence type="ECO:0000256" key="1">
    <source>
        <dbReference type="SAM" id="SignalP"/>
    </source>
</evidence>
<name>A0A4R1IG60_ANCAQ</name>
<dbReference type="Proteomes" id="UP000295030">
    <property type="component" value="Unassembled WGS sequence"/>
</dbReference>
<feature type="chain" id="PRO_5020203874" description="Twin-arginine translocation signal domain-containing protein" evidence="1">
    <location>
        <begin position="19"/>
        <end position="149"/>
    </location>
</feature>
<gene>
    <name evidence="2" type="ORF">EV667_0229</name>
</gene>
<keyword evidence="3" id="KW-1185">Reference proteome</keyword>
<proteinExistence type="predicted"/>
<organism evidence="2 3">
    <name type="scientific">Ancylobacter aquaticus</name>
    <dbReference type="NCBI Taxonomy" id="100"/>
    <lineage>
        <taxon>Bacteria</taxon>
        <taxon>Pseudomonadati</taxon>
        <taxon>Pseudomonadota</taxon>
        <taxon>Alphaproteobacteria</taxon>
        <taxon>Hyphomicrobiales</taxon>
        <taxon>Xanthobacteraceae</taxon>
        <taxon>Ancylobacter</taxon>
    </lineage>
</organism>
<dbReference type="OrthoDB" id="9997474at2"/>
<sequence>MTTRRNFMCVAAALPVSAAIPDAVSGPLAAGTVDPIFAAIHARRQARARYVACCDDWTIPNEEKDPAAKATGDDECRTTITALRTTPTTLAGLRAFGEFGAELAREFAEVGCGLCDYTPGIPLRMLDVPNVEEMYFATLERAVRLLLPT</sequence>
<dbReference type="RefSeq" id="WP_131833510.1">
    <property type="nucleotide sequence ID" value="NZ_SMFY01000001.1"/>
</dbReference>
<dbReference type="PROSITE" id="PS51318">
    <property type="entry name" value="TAT"/>
    <property type="match status" value="1"/>
</dbReference>